<sequence length="116" mass="12937">MSKPFRDDSLKQNIVYAVSAAAGVGLLAYIFYKHRGSCCKGRPINPSIRKDEKKVSDVLDLEELMKTVPPGEKVSLCRCWKSKKWPYCDGAHKEHNQSTGDNVGPVNIVRKKADTS</sequence>
<dbReference type="Pfam" id="PF09360">
    <property type="entry name" value="zf-CDGSH"/>
    <property type="match status" value="1"/>
</dbReference>
<keyword evidence="1" id="KW-0001">2Fe-2S</keyword>
<dbReference type="InterPro" id="IPR042216">
    <property type="entry name" value="MitoNEET_CISD"/>
</dbReference>
<evidence type="ECO:0000256" key="1">
    <source>
        <dbReference type="ARBA" id="ARBA00022714"/>
    </source>
</evidence>
<dbReference type="GeneID" id="106067632"/>
<dbReference type="GO" id="GO:0005741">
    <property type="term" value="C:mitochondrial outer membrane"/>
    <property type="evidence" value="ECO:0007669"/>
    <property type="project" value="TreeGrafter"/>
</dbReference>
<dbReference type="GO" id="GO:0046872">
    <property type="term" value="F:metal ion binding"/>
    <property type="evidence" value="ECO:0007669"/>
    <property type="project" value="UniProtKB-KW"/>
</dbReference>
<dbReference type="Gene3D" id="3.40.5.90">
    <property type="entry name" value="CDGSH iron-sulfur domain, mitoNEET-type"/>
    <property type="match status" value="1"/>
</dbReference>
<feature type="region of interest" description="Disordered" evidence="6">
    <location>
        <begin position="92"/>
        <end position="116"/>
    </location>
</feature>
<keyword evidence="4" id="KW-0411">Iron-sulfur</keyword>
<organism evidence="9 10">
    <name type="scientific">Biomphalaria glabrata</name>
    <name type="common">Bloodfluke planorb</name>
    <name type="synonym">Freshwater snail</name>
    <dbReference type="NCBI Taxonomy" id="6526"/>
    <lineage>
        <taxon>Eukaryota</taxon>
        <taxon>Metazoa</taxon>
        <taxon>Spiralia</taxon>
        <taxon>Lophotrochozoa</taxon>
        <taxon>Mollusca</taxon>
        <taxon>Gastropoda</taxon>
        <taxon>Heterobranchia</taxon>
        <taxon>Euthyneura</taxon>
        <taxon>Panpulmonata</taxon>
        <taxon>Hygrophila</taxon>
        <taxon>Lymnaeoidea</taxon>
        <taxon>Planorbidae</taxon>
        <taxon>Biomphalaria</taxon>
    </lineage>
</organism>
<dbReference type="GO" id="GO:0010506">
    <property type="term" value="P:regulation of autophagy"/>
    <property type="evidence" value="ECO:0007669"/>
    <property type="project" value="InterPro"/>
</dbReference>
<gene>
    <name evidence="10" type="primary">LOC106067632</name>
</gene>
<protein>
    <submittedName>
        <fullName evidence="10">CDGSH iron-sulfur domain-containing protein 2 homolog isoform X1</fullName>
    </submittedName>
</protein>
<keyword evidence="7" id="KW-0472">Membrane</keyword>
<evidence type="ECO:0000256" key="5">
    <source>
        <dbReference type="ARBA" id="ARBA00034078"/>
    </source>
</evidence>
<keyword evidence="3" id="KW-0408">Iron</keyword>
<dbReference type="AlphaFoldDB" id="A0A9W2ZIA9"/>
<dbReference type="SMART" id="SM00704">
    <property type="entry name" value="ZnF_CDGSH"/>
    <property type="match status" value="1"/>
</dbReference>
<evidence type="ECO:0000313" key="10">
    <source>
        <dbReference type="RefSeq" id="XP_055874755.1"/>
    </source>
</evidence>
<dbReference type="PANTHER" id="PTHR13680:SF5">
    <property type="entry name" value="CDGSH IRON-SULFUR DOMAIN-CONTAINING PROTEIN 1"/>
    <property type="match status" value="1"/>
</dbReference>
<feature type="domain" description="Iron-binding zinc finger CDGSH type" evidence="8">
    <location>
        <begin position="54"/>
        <end position="98"/>
    </location>
</feature>
<feature type="transmembrane region" description="Helical" evidence="7">
    <location>
        <begin position="14"/>
        <end position="32"/>
    </location>
</feature>
<evidence type="ECO:0000256" key="2">
    <source>
        <dbReference type="ARBA" id="ARBA00022723"/>
    </source>
</evidence>
<evidence type="ECO:0000313" key="9">
    <source>
        <dbReference type="Proteomes" id="UP001165740"/>
    </source>
</evidence>
<dbReference type="Proteomes" id="UP001165740">
    <property type="component" value="Chromosome 2"/>
</dbReference>
<dbReference type="OMA" id="QEWQREW"/>
<keyword evidence="7" id="KW-0812">Transmembrane</keyword>
<dbReference type="RefSeq" id="XP_055874755.1">
    <property type="nucleotide sequence ID" value="XM_056018780.1"/>
</dbReference>
<keyword evidence="2" id="KW-0479">Metal-binding</keyword>
<evidence type="ECO:0000256" key="3">
    <source>
        <dbReference type="ARBA" id="ARBA00023004"/>
    </source>
</evidence>
<comment type="cofactor">
    <cofactor evidence="5">
        <name>[2Fe-2S] cluster</name>
        <dbReference type="ChEBI" id="CHEBI:190135"/>
    </cofactor>
</comment>
<dbReference type="PANTHER" id="PTHR13680">
    <property type="entry name" value="CDGSH IRON-SULFUR DOMAIN-CONTAINING PROTEIN 1"/>
    <property type="match status" value="1"/>
</dbReference>
<evidence type="ECO:0000256" key="7">
    <source>
        <dbReference type="SAM" id="Phobius"/>
    </source>
</evidence>
<evidence type="ECO:0000259" key="8">
    <source>
        <dbReference type="SMART" id="SM00704"/>
    </source>
</evidence>
<reference evidence="10" key="1">
    <citation type="submission" date="2025-08" db="UniProtKB">
        <authorList>
            <consortium name="RefSeq"/>
        </authorList>
    </citation>
    <scope>IDENTIFICATION</scope>
</reference>
<evidence type="ECO:0000256" key="4">
    <source>
        <dbReference type="ARBA" id="ARBA00023014"/>
    </source>
</evidence>
<dbReference type="OrthoDB" id="449252at2759"/>
<accession>A0A9W2ZIA9</accession>
<proteinExistence type="predicted"/>
<name>A0A9W2ZIA9_BIOGL</name>
<dbReference type="InterPro" id="IPR045131">
    <property type="entry name" value="CISD1/2"/>
</dbReference>
<evidence type="ECO:0000256" key="6">
    <source>
        <dbReference type="SAM" id="MobiDB-lite"/>
    </source>
</evidence>
<dbReference type="InterPro" id="IPR018967">
    <property type="entry name" value="FeS-contain_CDGSH-typ"/>
</dbReference>
<keyword evidence="9" id="KW-1185">Reference proteome</keyword>
<dbReference type="GO" id="GO:0051537">
    <property type="term" value="F:2 iron, 2 sulfur cluster binding"/>
    <property type="evidence" value="ECO:0007669"/>
    <property type="project" value="UniProtKB-KW"/>
</dbReference>
<keyword evidence="7" id="KW-1133">Transmembrane helix</keyword>